<dbReference type="AlphaFoldDB" id="A0A2T8FF17"/>
<feature type="coiled-coil region" evidence="1">
    <location>
        <begin position="166"/>
        <end position="193"/>
    </location>
</feature>
<evidence type="ECO:0000313" key="2">
    <source>
        <dbReference type="EMBL" id="PVG84303.1"/>
    </source>
</evidence>
<keyword evidence="1" id="KW-0175">Coiled coil</keyword>
<accession>A0A2T8FF17</accession>
<reference evidence="2 3" key="1">
    <citation type="submission" date="2018-04" db="EMBL/GenBank/DDBJ databases">
        <title>Genome of Nocardioides gansuensis WSJ-1.</title>
        <authorList>
            <person name="Wu S."/>
            <person name="Wang G."/>
        </authorList>
    </citation>
    <scope>NUCLEOTIDE SEQUENCE [LARGE SCALE GENOMIC DNA]</scope>
    <source>
        <strain evidence="2 3">WSJ-1</strain>
    </source>
</reference>
<evidence type="ECO:0000313" key="3">
    <source>
        <dbReference type="Proteomes" id="UP000246018"/>
    </source>
</evidence>
<sequence>MAKKKVFLHIGAAVPGVSETHTALRDSAATAEAGLAVPKLDQADLDRADIEIRRRHKAEGLKRKDVEGAWAEVCRKAFKAARKGHDVVISQPGFVEADYQQVALALDGLVGLQLHLVVTPPDGVHADQVPTLVGHWAKFVKKDARIHVLSLDAAAGPEDFTHAIARLALEHEKHQLDDKLARIKKQRRGLKERLGRIDAA</sequence>
<comment type="caution">
    <text evidence="2">The sequence shown here is derived from an EMBL/GenBank/DDBJ whole genome shotgun (WGS) entry which is preliminary data.</text>
</comment>
<dbReference type="Proteomes" id="UP000246018">
    <property type="component" value="Unassembled WGS sequence"/>
</dbReference>
<dbReference type="OrthoDB" id="3808368at2"/>
<name>A0A2T8FF17_9ACTN</name>
<protein>
    <submittedName>
        <fullName evidence="2">Uncharacterized protein</fullName>
    </submittedName>
</protein>
<organism evidence="2 3">
    <name type="scientific">Nocardioides gansuensis</name>
    <dbReference type="NCBI Taxonomy" id="2138300"/>
    <lineage>
        <taxon>Bacteria</taxon>
        <taxon>Bacillati</taxon>
        <taxon>Actinomycetota</taxon>
        <taxon>Actinomycetes</taxon>
        <taxon>Propionibacteriales</taxon>
        <taxon>Nocardioidaceae</taxon>
        <taxon>Nocardioides</taxon>
    </lineage>
</organism>
<gene>
    <name evidence="2" type="ORF">DDE18_01335</name>
</gene>
<dbReference type="RefSeq" id="WP_116570434.1">
    <property type="nucleotide sequence ID" value="NZ_QDGZ01000001.1"/>
</dbReference>
<keyword evidence="3" id="KW-1185">Reference proteome</keyword>
<evidence type="ECO:0000256" key="1">
    <source>
        <dbReference type="SAM" id="Coils"/>
    </source>
</evidence>
<dbReference type="EMBL" id="QDGZ01000001">
    <property type="protein sequence ID" value="PVG84303.1"/>
    <property type="molecule type" value="Genomic_DNA"/>
</dbReference>
<proteinExistence type="predicted"/>